<proteinExistence type="predicted"/>
<protein>
    <submittedName>
        <fullName evidence="1">Uncharacterized protein</fullName>
    </submittedName>
</protein>
<keyword evidence="2" id="KW-1185">Reference proteome</keyword>
<name>A0A284RM53_ARMOS</name>
<dbReference type="EMBL" id="FUEG01000011">
    <property type="protein sequence ID" value="SJL09814.1"/>
    <property type="molecule type" value="Genomic_DNA"/>
</dbReference>
<accession>A0A284RM53</accession>
<dbReference type="Gene3D" id="2.60.40.640">
    <property type="match status" value="1"/>
</dbReference>
<evidence type="ECO:0000313" key="2">
    <source>
        <dbReference type="Proteomes" id="UP000219338"/>
    </source>
</evidence>
<dbReference type="InterPro" id="IPR014752">
    <property type="entry name" value="Arrestin-like_C"/>
</dbReference>
<dbReference type="AlphaFoldDB" id="A0A284RM53"/>
<evidence type="ECO:0000313" key="1">
    <source>
        <dbReference type="EMBL" id="SJL09814.1"/>
    </source>
</evidence>
<sequence>MSTPSGHSHQSSRADAPSEYSFSLERHGRKWAFLYVKSRSTASSAPVFHDNATISGRVEVDLAKPENFKGISISIHAGTTAVGQEEAVFLQLTQDLWSSPNKSSTQLNGKHSWPFELTLPSQVFVTESKAHSGTYFLPPNFSERASPAYIDYKFVVTFRRGRFKPNQTLSPYFAYVPLRFAQPPSPLRQLALREGSLLPGPNIDPEGWQTSEPIKISGVLFNTKRVEAECTLSIAKPLSYAVRTPIPLMITFECNDRQALDLLANPKAMRLFLVRSIATGANATDEDIPKRSNNLFLEGVGQAVFWPSSIRGSTEGTRSLQGELNLKSSLKPTFVFPRISISYSLDLLPFEPPGFSPSSKEGAILFSQRVEIVTRPAPGVITRSYAPPGYEGPDGGDYNRAVGFLENGNQRFYRHHGF</sequence>
<gene>
    <name evidence="1" type="ORF">ARMOST_13195</name>
</gene>
<dbReference type="OrthoDB" id="2333384at2759"/>
<dbReference type="OMA" id="VELQCTV"/>
<dbReference type="InterPro" id="IPR014756">
    <property type="entry name" value="Ig_E-set"/>
</dbReference>
<dbReference type="STRING" id="47428.A0A284RM53"/>
<organism evidence="1 2">
    <name type="scientific">Armillaria ostoyae</name>
    <name type="common">Armillaria root rot fungus</name>
    <dbReference type="NCBI Taxonomy" id="47428"/>
    <lineage>
        <taxon>Eukaryota</taxon>
        <taxon>Fungi</taxon>
        <taxon>Dikarya</taxon>
        <taxon>Basidiomycota</taxon>
        <taxon>Agaricomycotina</taxon>
        <taxon>Agaricomycetes</taxon>
        <taxon>Agaricomycetidae</taxon>
        <taxon>Agaricales</taxon>
        <taxon>Marasmiineae</taxon>
        <taxon>Physalacriaceae</taxon>
        <taxon>Armillaria</taxon>
    </lineage>
</organism>
<reference evidence="2" key="1">
    <citation type="journal article" date="2017" name="Nat. Ecol. Evol.">
        <title>Genome expansion and lineage-specific genetic innovations in the forest pathogenic fungi Armillaria.</title>
        <authorList>
            <person name="Sipos G."/>
            <person name="Prasanna A.N."/>
            <person name="Walter M.C."/>
            <person name="O'Connor E."/>
            <person name="Balint B."/>
            <person name="Krizsan K."/>
            <person name="Kiss B."/>
            <person name="Hess J."/>
            <person name="Varga T."/>
            <person name="Slot J."/>
            <person name="Riley R."/>
            <person name="Boka B."/>
            <person name="Rigling D."/>
            <person name="Barry K."/>
            <person name="Lee J."/>
            <person name="Mihaltcheva S."/>
            <person name="LaButti K."/>
            <person name="Lipzen A."/>
            <person name="Waldron R."/>
            <person name="Moloney N.M."/>
            <person name="Sperisen C."/>
            <person name="Kredics L."/>
            <person name="Vagvoelgyi C."/>
            <person name="Patrignani A."/>
            <person name="Fitzpatrick D."/>
            <person name="Nagy I."/>
            <person name="Doyle S."/>
            <person name="Anderson J.B."/>
            <person name="Grigoriev I.V."/>
            <person name="Gueldener U."/>
            <person name="Muensterkoetter M."/>
            <person name="Nagy L.G."/>
        </authorList>
    </citation>
    <scope>NUCLEOTIDE SEQUENCE [LARGE SCALE GENOMIC DNA]</scope>
    <source>
        <strain evidence="2">C18/9</strain>
    </source>
</reference>
<dbReference type="Proteomes" id="UP000219338">
    <property type="component" value="Unassembled WGS sequence"/>
</dbReference>
<dbReference type="SUPFAM" id="SSF81296">
    <property type="entry name" value="E set domains"/>
    <property type="match status" value="1"/>
</dbReference>